<proteinExistence type="predicted"/>
<dbReference type="Proteomes" id="UP000237105">
    <property type="component" value="Unassembled WGS sequence"/>
</dbReference>
<organism evidence="1 2">
    <name type="scientific">Parasponia andersonii</name>
    <name type="common">Sponia andersonii</name>
    <dbReference type="NCBI Taxonomy" id="3476"/>
    <lineage>
        <taxon>Eukaryota</taxon>
        <taxon>Viridiplantae</taxon>
        <taxon>Streptophyta</taxon>
        <taxon>Embryophyta</taxon>
        <taxon>Tracheophyta</taxon>
        <taxon>Spermatophyta</taxon>
        <taxon>Magnoliopsida</taxon>
        <taxon>eudicotyledons</taxon>
        <taxon>Gunneridae</taxon>
        <taxon>Pentapetalae</taxon>
        <taxon>rosids</taxon>
        <taxon>fabids</taxon>
        <taxon>Rosales</taxon>
        <taxon>Cannabaceae</taxon>
        <taxon>Parasponia</taxon>
    </lineage>
</organism>
<dbReference type="EMBL" id="JXTB01000009">
    <property type="protein sequence ID" value="PON78416.1"/>
    <property type="molecule type" value="Genomic_DNA"/>
</dbReference>
<dbReference type="AlphaFoldDB" id="A0A2P5DYS4"/>
<sequence>MEVMDILDDGQLDTHHKCNLSSNNIIVKLPRLAQTMTCASIHCVSPEHHMCNFISLKFVVVRSWIGCLDLASRAMYQIFEKLTSHGFLTLILAVADVHLSAINILEDLELKSSVKAFSAFTLSPDSARA</sequence>
<protein>
    <submittedName>
        <fullName evidence="1">Uncharacterized protein</fullName>
    </submittedName>
</protein>
<name>A0A2P5DYS4_PARAD</name>
<evidence type="ECO:0000313" key="1">
    <source>
        <dbReference type="EMBL" id="PON78416.1"/>
    </source>
</evidence>
<accession>A0A2P5DYS4</accession>
<evidence type="ECO:0000313" key="2">
    <source>
        <dbReference type="Proteomes" id="UP000237105"/>
    </source>
</evidence>
<keyword evidence="2" id="KW-1185">Reference proteome</keyword>
<reference evidence="2" key="1">
    <citation type="submission" date="2016-06" db="EMBL/GenBank/DDBJ databases">
        <title>Parallel loss of symbiosis genes in relatives of nitrogen-fixing non-legume Parasponia.</title>
        <authorList>
            <person name="Van Velzen R."/>
            <person name="Holmer R."/>
            <person name="Bu F."/>
            <person name="Rutten L."/>
            <person name="Van Zeijl A."/>
            <person name="Liu W."/>
            <person name="Santuari L."/>
            <person name="Cao Q."/>
            <person name="Sharma T."/>
            <person name="Shen D."/>
            <person name="Roswanjaya Y."/>
            <person name="Wardhani T."/>
            <person name="Kalhor M.S."/>
            <person name="Jansen J."/>
            <person name="Van den Hoogen J."/>
            <person name="Gungor B."/>
            <person name="Hartog M."/>
            <person name="Hontelez J."/>
            <person name="Verver J."/>
            <person name="Yang W.-C."/>
            <person name="Schijlen E."/>
            <person name="Repin R."/>
            <person name="Schilthuizen M."/>
            <person name="Schranz E."/>
            <person name="Heidstra R."/>
            <person name="Miyata K."/>
            <person name="Fedorova E."/>
            <person name="Kohlen W."/>
            <person name="Bisseling T."/>
            <person name="Smit S."/>
            <person name="Geurts R."/>
        </authorList>
    </citation>
    <scope>NUCLEOTIDE SEQUENCE [LARGE SCALE GENOMIC DNA]</scope>
    <source>
        <strain evidence="2">cv. WU1-14</strain>
    </source>
</reference>
<comment type="caution">
    <text evidence="1">The sequence shown here is derived from an EMBL/GenBank/DDBJ whole genome shotgun (WGS) entry which is preliminary data.</text>
</comment>
<gene>
    <name evidence="1" type="ORF">PanWU01x14_020540</name>
</gene>